<protein>
    <submittedName>
        <fullName evidence="2">Transposase</fullName>
    </submittedName>
</protein>
<name>A0AAW6BJ01_9GAMM</name>
<proteinExistence type="predicted"/>
<feature type="domain" description="Transposase IS116/IS110/IS902 C-terminal" evidence="1">
    <location>
        <begin position="21"/>
        <end position="86"/>
    </location>
</feature>
<dbReference type="GO" id="GO:0003677">
    <property type="term" value="F:DNA binding"/>
    <property type="evidence" value="ECO:0007669"/>
    <property type="project" value="InterPro"/>
</dbReference>
<dbReference type="PANTHER" id="PTHR33055:SF3">
    <property type="entry name" value="PUTATIVE TRANSPOSASE FOR IS117-RELATED"/>
    <property type="match status" value="1"/>
</dbReference>
<reference evidence="2" key="1">
    <citation type="submission" date="2023-01" db="EMBL/GenBank/DDBJ databases">
        <title>Genome sequencing of Photorhabdus bodei 09-20.</title>
        <authorList>
            <person name="Kalindamar S."/>
            <person name="Kumru S."/>
        </authorList>
    </citation>
    <scope>NUCLEOTIDE SEQUENCE</scope>
    <source>
        <strain evidence="2">09-20</strain>
    </source>
</reference>
<organism evidence="2 3">
    <name type="scientific">Photorhabdus bodei</name>
    <dbReference type="NCBI Taxonomy" id="2029681"/>
    <lineage>
        <taxon>Bacteria</taxon>
        <taxon>Pseudomonadati</taxon>
        <taxon>Pseudomonadota</taxon>
        <taxon>Gammaproteobacteria</taxon>
        <taxon>Enterobacterales</taxon>
        <taxon>Morganellaceae</taxon>
        <taxon>Photorhabdus</taxon>
    </lineage>
</organism>
<gene>
    <name evidence="2" type="ORF">PH362_07765</name>
</gene>
<dbReference type="InterPro" id="IPR047650">
    <property type="entry name" value="Transpos_IS110"/>
</dbReference>
<dbReference type="GO" id="GO:0006313">
    <property type="term" value="P:DNA transposition"/>
    <property type="evidence" value="ECO:0007669"/>
    <property type="project" value="InterPro"/>
</dbReference>
<comment type="caution">
    <text evidence="2">The sequence shown here is derived from an EMBL/GenBank/DDBJ whole genome shotgun (WGS) entry which is preliminary data.</text>
</comment>
<accession>A0AAW6BJ01</accession>
<dbReference type="AlphaFoldDB" id="A0AAW6BJ01"/>
<evidence type="ECO:0000313" key="2">
    <source>
        <dbReference type="EMBL" id="MDB6371850.1"/>
    </source>
</evidence>
<dbReference type="RefSeq" id="WP_271866079.1">
    <property type="nucleotide sequence ID" value="NZ_JAQMFO010000008.1"/>
</dbReference>
<evidence type="ECO:0000313" key="3">
    <source>
        <dbReference type="Proteomes" id="UP001212996"/>
    </source>
</evidence>
<sequence>MSIDSLTCSHWKWLHCIMIVILRTNTFTSATQVAEYLGVIPIAKQSGTSVHGRVRLSKAGSAEIRAKLFMSALTAIRFNPHINDLYNRLINKGKVKMLALGAAMSKLVHLCYGVLNTQQSYDENYVIRT</sequence>
<dbReference type="EMBL" id="JAQMFO010000008">
    <property type="protein sequence ID" value="MDB6371850.1"/>
    <property type="molecule type" value="Genomic_DNA"/>
</dbReference>
<dbReference type="PANTHER" id="PTHR33055">
    <property type="entry name" value="TRANSPOSASE FOR INSERTION SEQUENCE ELEMENT IS1111A"/>
    <property type="match status" value="1"/>
</dbReference>
<dbReference type="InterPro" id="IPR003346">
    <property type="entry name" value="Transposase_20"/>
</dbReference>
<dbReference type="Pfam" id="PF02371">
    <property type="entry name" value="Transposase_20"/>
    <property type="match status" value="1"/>
</dbReference>
<dbReference type="Proteomes" id="UP001212996">
    <property type="component" value="Unassembled WGS sequence"/>
</dbReference>
<evidence type="ECO:0000259" key="1">
    <source>
        <dbReference type="Pfam" id="PF02371"/>
    </source>
</evidence>
<dbReference type="GO" id="GO:0004803">
    <property type="term" value="F:transposase activity"/>
    <property type="evidence" value="ECO:0007669"/>
    <property type="project" value="InterPro"/>
</dbReference>